<evidence type="ECO:0000256" key="4">
    <source>
        <dbReference type="ARBA" id="ARBA00022679"/>
    </source>
</evidence>
<dbReference type="InterPro" id="IPR007197">
    <property type="entry name" value="rSAM"/>
</dbReference>
<evidence type="ECO:0000256" key="2">
    <source>
        <dbReference type="ARBA" id="ARBA00010854"/>
    </source>
</evidence>
<evidence type="ECO:0000256" key="5">
    <source>
        <dbReference type="ARBA" id="ARBA00022691"/>
    </source>
</evidence>
<name>A0AAF0FRX9_9EURY</name>
<dbReference type="SMART" id="SM00729">
    <property type="entry name" value="Elp3"/>
    <property type="match status" value="1"/>
</dbReference>
<dbReference type="GO" id="GO:0003824">
    <property type="term" value="F:catalytic activity"/>
    <property type="evidence" value="ECO:0007669"/>
    <property type="project" value="InterPro"/>
</dbReference>
<dbReference type="InterPro" id="IPR006158">
    <property type="entry name" value="Cobalamin-bd"/>
</dbReference>
<dbReference type="PANTHER" id="PTHR43409">
    <property type="entry name" value="ANAEROBIC MAGNESIUM-PROTOPORPHYRIN IX MONOMETHYL ESTER CYCLASE-RELATED"/>
    <property type="match status" value="1"/>
</dbReference>
<dbReference type="PROSITE" id="PS51332">
    <property type="entry name" value="B12_BINDING"/>
    <property type="match status" value="1"/>
</dbReference>
<accession>A0AAF0FRX9</accession>
<dbReference type="Pfam" id="PF04055">
    <property type="entry name" value="Radical_SAM"/>
    <property type="match status" value="1"/>
</dbReference>
<dbReference type="AlphaFoldDB" id="A0AAF0FRX9"/>
<keyword evidence="5" id="KW-0949">S-adenosyl-L-methionine</keyword>
<keyword evidence="3" id="KW-0489">Methyltransferase</keyword>
<feature type="domain" description="B12-binding" evidence="9">
    <location>
        <begin position="4"/>
        <end position="142"/>
    </location>
</feature>
<evidence type="ECO:0000256" key="7">
    <source>
        <dbReference type="ARBA" id="ARBA00023004"/>
    </source>
</evidence>
<evidence type="ECO:0000256" key="8">
    <source>
        <dbReference type="ARBA" id="ARBA00023014"/>
    </source>
</evidence>
<reference evidence="11" key="1">
    <citation type="submission" date="2022-01" db="EMBL/GenBank/DDBJ databases">
        <title>Complete genome of Methanomicrobium antiquum DSM 21220.</title>
        <authorList>
            <person name="Chen S.-C."/>
            <person name="You Y.-T."/>
            <person name="Zhou Y.-Z."/>
            <person name="Lai M.-C."/>
        </authorList>
    </citation>
    <scope>NUCLEOTIDE SEQUENCE</scope>
    <source>
        <strain evidence="11">DSM 21220</strain>
    </source>
</reference>
<dbReference type="GO" id="GO:0046872">
    <property type="term" value="F:metal ion binding"/>
    <property type="evidence" value="ECO:0007669"/>
    <property type="project" value="UniProtKB-KW"/>
</dbReference>
<dbReference type="SFLD" id="SFLDG01082">
    <property type="entry name" value="B12-binding_domain_containing"/>
    <property type="match status" value="1"/>
</dbReference>
<dbReference type="GO" id="GO:0031419">
    <property type="term" value="F:cobalamin binding"/>
    <property type="evidence" value="ECO:0007669"/>
    <property type="project" value="InterPro"/>
</dbReference>
<evidence type="ECO:0000313" key="11">
    <source>
        <dbReference type="EMBL" id="WFN36786.1"/>
    </source>
</evidence>
<dbReference type="InterPro" id="IPR051198">
    <property type="entry name" value="BchE-like"/>
</dbReference>
<evidence type="ECO:0000256" key="3">
    <source>
        <dbReference type="ARBA" id="ARBA00022603"/>
    </source>
</evidence>
<keyword evidence="8" id="KW-0411">Iron-sulfur</keyword>
<dbReference type="PROSITE" id="PS51918">
    <property type="entry name" value="RADICAL_SAM"/>
    <property type="match status" value="1"/>
</dbReference>
<dbReference type="KEGG" id="manq:L1994_11720"/>
<dbReference type="PANTHER" id="PTHR43409:SF7">
    <property type="entry name" value="BLL1977 PROTEIN"/>
    <property type="match status" value="1"/>
</dbReference>
<keyword evidence="4" id="KW-0808">Transferase</keyword>
<dbReference type="SUPFAM" id="SSF52242">
    <property type="entry name" value="Cobalamin (vitamin B12)-binding domain"/>
    <property type="match status" value="1"/>
</dbReference>
<dbReference type="InterPro" id="IPR036724">
    <property type="entry name" value="Cobalamin-bd_sf"/>
</dbReference>
<dbReference type="InterPro" id="IPR034466">
    <property type="entry name" value="Methyltransferase_Class_B"/>
</dbReference>
<dbReference type="Proteomes" id="UP001218895">
    <property type="component" value="Chromosome"/>
</dbReference>
<evidence type="ECO:0000313" key="12">
    <source>
        <dbReference type="Proteomes" id="UP001218895"/>
    </source>
</evidence>
<dbReference type="CDD" id="cd02068">
    <property type="entry name" value="radical_SAM_B12_BD"/>
    <property type="match status" value="1"/>
</dbReference>
<dbReference type="InterPro" id="IPR058240">
    <property type="entry name" value="rSAM_sf"/>
</dbReference>
<keyword evidence="6" id="KW-0479">Metal-binding</keyword>
<proteinExistence type="inferred from homology"/>
<dbReference type="RefSeq" id="WP_278099622.1">
    <property type="nucleotide sequence ID" value="NZ_CP091092.1"/>
</dbReference>
<evidence type="ECO:0000256" key="1">
    <source>
        <dbReference type="ARBA" id="ARBA00001966"/>
    </source>
</evidence>
<dbReference type="Pfam" id="PF02310">
    <property type="entry name" value="B12-binding"/>
    <property type="match status" value="1"/>
</dbReference>
<dbReference type="Gene3D" id="3.80.30.20">
    <property type="entry name" value="tm_1862 like domain"/>
    <property type="match status" value="1"/>
</dbReference>
<sequence length="462" mass="52706">MKNKKKIVFVSPPNLTYGTVSPPVGLLYLGTVTKESGRDTVIIDAASLNYSMEETIKLIINEKPDYVGVTAVTITVEESGKIAKAVKDALPDTITIIGGHHLTALPEETMTKYPQFDFGIIGEGEITTVSLLNAIDSKKNYEDVDGIIYYDNGQLITTSPRERIKDLDSLPIPDWSLLPNLINIYSPPPHVVDVFPSIGFNSSRGCPGKCIFCSNSVFKNKMSSLSGNRLYEIVSQLKNEYGIKEIWFGEDNFLIFKKRLLEFCKLVIDNDLQMSFVCSGRIDNVKSKDDLLLMKKAGFRQIWYGIESGDQRILNILQKGITVEEVHKVVNWTDEAGIDPCGYFIFGAPGENEETLSKTLNLALDLKLRAAHTSFMIPFPGSKFYENFRQYGVYNENVLDMYKPSFIPFDLNEEILVKYFKRFYRDFYFRPRIIWIYVKRLKNPHNFMKLFRGFIELVKNIK</sequence>
<feature type="domain" description="Radical SAM core" evidence="10">
    <location>
        <begin position="192"/>
        <end position="422"/>
    </location>
</feature>
<dbReference type="GO" id="GO:0051539">
    <property type="term" value="F:4 iron, 4 sulfur cluster binding"/>
    <property type="evidence" value="ECO:0007669"/>
    <property type="project" value="UniProtKB-KW"/>
</dbReference>
<comment type="similarity">
    <text evidence="2">Belongs to the methylamine corrinoid protein family.</text>
</comment>
<dbReference type="Gene3D" id="3.40.50.280">
    <property type="entry name" value="Cobalamin-binding domain"/>
    <property type="match status" value="1"/>
</dbReference>
<dbReference type="CDD" id="cd01335">
    <property type="entry name" value="Radical_SAM"/>
    <property type="match status" value="1"/>
</dbReference>
<evidence type="ECO:0000256" key="6">
    <source>
        <dbReference type="ARBA" id="ARBA00022723"/>
    </source>
</evidence>
<dbReference type="GeneID" id="79951079"/>
<dbReference type="EMBL" id="CP091092">
    <property type="protein sequence ID" value="WFN36786.1"/>
    <property type="molecule type" value="Genomic_DNA"/>
</dbReference>
<dbReference type="SUPFAM" id="SSF102114">
    <property type="entry name" value="Radical SAM enzymes"/>
    <property type="match status" value="1"/>
</dbReference>
<dbReference type="SFLD" id="SFLDS00029">
    <property type="entry name" value="Radical_SAM"/>
    <property type="match status" value="1"/>
</dbReference>
<keyword evidence="12" id="KW-1185">Reference proteome</keyword>
<comment type="cofactor">
    <cofactor evidence="1">
        <name>[4Fe-4S] cluster</name>
        <dbReference type="ChEBI" id="CHEBI:49883"/>
    </cofactor>
</comment>
<evidence type="ECO:0000259" key="9">
    <source>
        <dbReference type="PROSITE" id="PS51332"/>
    </source>
</evidence>
<dbReference type="InterPro" id="IPR006638">
    <property type="entry name" value="Elp3/MiaA/NifB-like_rSAM"/>
</dbReference>
<gene>
    <name evidence="11" type="ORF">L1994_11720</name>
</gene>
<dbReference type="InterPro" id="IPR023404">
    <property type="entry name" value="rSAM_horseshoe"/>
</dbReference>
<organism evidence="11 12">
    <name type="scientific">Methanomicrobium antiquum</name>
    <dbReference type="NCBI Taxonomy" id="487686"/>
    <lineage>
        <taxon>Archaea</taxon>
        <taxon>Methanobacteriati</taxon>
        <taxon>Methanobacteriota</taxon>
        <taxon>Stenosarchaea group</taxon>
        <taxon>Methanomicrobia</taxon>
        <taxon>Methanomicrobiales</taxon>
        <taxon>Methanomicrobiaceae</taxon>
        <taxon>Methanomicrobium</taxon>
    </lineage>
</organism>
<evidence type="ECO:0000259" key="10">
    <source>
        <dbReference type="PROSITE" id="PS51918"/>
    </source>
</evidence>
<dbReference type="SFLD" id="SFLDG01123">
    <property type="entry name" value="methyltransferase_(Class_B)"/>
    <property type="match status" value="1"/>
</dbReference>
<keyword evidence="7" id="KW-0408">Iron</keyword>
<protein>
    <submittedName>
        <fullName evidence="11">B12-binding domain-containing radical SAM protein</fullName>
    </submittedName>
</protein>